<dbReference type="OrthoDB" id="26149at2759"/>
<dbReference type="Gene3D" id="1.25.10.10">
    <property type="entry name" value="Leucine-rich Repeat Variant"/>
    <property type="match status" value="1"/>
</dbReference>
<evidence type="ECO:0000313" key="3">
    <source>
        <dbReference type="Proteomes" id="UP000243723"/>
    </source>
</evidence>
<dbReference type="PANTHER" id="PTHR10957">
    <property type="entry name" value="RAP1 GTPASE-GDP DISSOCIATION STIMULATOR 1"/>
    <property type="match status" value="1"/>
</dbReference>
<dbReference type="InterPro" id="IPR040144">
    <property type="entry name" value="RAP1GDS1"/>
</dbReference>
<gene>
    <name evidence="2" type="ORF">B9Z65_4692</name>
</gene>
<evidence type="ECO:0000313" key="2">
    <source>
        <dbReference type="EMBL" id="PSK55814.1"/>
    </source>
</evidence>
<name>A0A2P8A5R6_9PEZI</name>
<evidence type="ECO:0000256" key="1">
    <source>
        <dbReference type="SAM" id="MobiDB-lite"/>
    </source>
</evidence>
<dbReference type="GO" id="GO:0005085">
    <property type="term" value="F:guanyl-nucleotide exchange factor activity"/>
    <property type="evidence" value="ECO:0007669"/>
    <property type="project" value="InterPro"/>
</dbReference>
<dbReference type="EMBL" id="NHZQ01000066">
    <property type="protein sequence ID" value="PSK55814.1"/>
    <property type="molecule type" value="Genomic_DNA"/>
</dbReference>
<dbReference type="Proteomes" id="UP000243723">
    <property type="component" value="Unassembled WGS sequence"/>
</dbReference>
<dbReference type="InterPro" id="IPR011989">
    <property type="entry name" value="ARM-like"/>
</dbReference>
<keyword evidence="3" id="KW-1185">Reference proteome</keyword>
<comment type="caution">
    <text evidence="2">The sequence shown here is derived from an EMBL/GenBank/DDBJ whole genome shotgun (WGS) entry which is preliminary data.</text>
</comment>
<accession>A0A2P8A5R6</accession>
<sequence>MAQPLRSSATDLKGVYATLNNAAPESSIEGLEAAIDTLLEASRDAGTRDEITAEGLQPSVFDLVLDLLVNPSRIPSETSSLELKLLRCAGNLLVDNNENREHLLVSDNALMFLRDAIVFETTGDQDKQYERAALALKVAFNLCNDYEPAQKAALSAHLDRAVLRHIHTCLFISKDETTDLGTELLAMVAQHLKDTEATKTFDKDFVNQALRLPCVEDVDQDTFLEMATAIGPYLAYPQFEAAVLSTDQINLAFELLEKTIFMLSNSPRAEDGKLFESVLLRSITDISTLPDFPSTFPSSPQLVQKLCDRCVLTENDSDSANLAVCSCILLGNFATDPAAAASIISQIKMDGLYDFITLKAYRRSRTSTATGLQDHADYLHAAAGMLRHLALPPAIREKYFRDQPSKQTAMALAQYPRPEVQVAGLRLLRQFVIDDVAGLEHIIQSGYHTALLKLFSEPATDDRVKLEISRTITGLLREAAKPPTQTSNSLSTSSQPTDLSHFSLAESTISSLLSAPDLLEPLAYAVTESKLPLAQAEGYLGLCLVLRCSPSTGAALISSLLQSHPNLLASLRTQIVGTSTASSENSSSGPSVTTKAIEAASQRKDEVANKESEVLPLQGAKTEAAAAGIAGKARDNAVVLLSELLKNEGIDDGLRDSLDGIANEAGITLWL</sequence>
<protein>
    <submittedName>
        <fullName evidence="2">Uncharacterized protein</fullName>
    </submittedName>
</protein>
<dbReference type="SUPFAM" id="SSF48371">
    <property type="entry name" value="ARM repeat"/>
    <property type="match status" value="1"/>
</dbReference>
<organism evidence="2 3">
    <name type="scientific">Elsinoe australis</name>
    <dbReference type="NCBI Taxonomy" id="40998"/>
    <lineage>
        <taxon>Eukaryota</taxon>
        <taxon>Fungi</taxon>
        <taxon>Dikarya</taxon>
        <taxon>Ascomycota</taxon>
        <taxon>Pezizomycotina</taxon>
        <taxon>Dothideomycetes</taxon>
        <taxon>Dothideomycetidae</taxon>
        <taxon>Myriangiales</taxon>
        <taxon>Elsinoaceae</taxon>
        <taxon>Elsinoe</taxon>
    </lineage>
</organism>
<feature type="compositionally biased region" description="Low complexity" evidence="1">
    <location>
        <begin position="482"/>
        <end position="497"/>
    </location>
</feature>
<dbReference type="AlphaFoldDB" id="A0A2P8A5R6"/>
<reference evidence="2 3" key="1">
    <citation type="submission" date="2017-05" db="EMBL/GenBank/DDBJ databases">
        <title>Draft genome sequence of Elsinoe australis.</title>
        <authorList>
            <person name="Cheng Q."/>
        </authorList>
    </citation>
    <scope>NUCLEOTIDE SEQUENCE [LARGE SCALE GENOMIC DNA]</scope>
    <source>
        <strain evidence="2 3">NL1</strain>
    </source>
</reference>
<dbReference type="STRING" id="40998.A0A2P8A5R6"/>
<proteinExistence type="predicted"/>
<dbReference type="InterPro" id="IPR016024">
    <property type="entry name" value="ARM-type_fold"/>
</dbReference>
<feature type="region of interest" description="Disordered" evidence="1">
    <location>
        <begin position="479"/>
        <end position="498"/>
    </location>
</feature>